<evidence type="ECO:0000256" key="2">
    <source>
        <dbReference type="SAM" id="Phobius"/>
    </source>
</evidence>
<organism evidence="3 4">
    <name type="scientific">Desulfuromonas thiophila</name>
    <dbReference type="NCBI Taxonomy" id="57664"/>
    <lineage>
        <taxon>Bacteria</taxon>
        <taxon>Pseudomonadati</taxon>
        <taxon>Thermodesulfobacteriota</taxon>
        <taxon>Desulfuromonadia</taxon>
        <taxon>Desulfuromonadales</taxon>
        <taxon>Desulfuromonadaceae</taxon>
        <taxon>Desulfuromonas</taxon>
    </lineage>
</organism>
<proteinExistence type="predicted"/>
<feature type="coiled-coil region" evidence="1">
    <location>
        <begin position="37"/>
        <end position="64"/>
    </location>
</feature>
<dbReference type="AlphaFoldDB" id="A0A1G7ECC3"/>
<reference evidence="4" key="1">
    <citation type="submission" date="2016-10" db="EMBL/GenBank/DDBJ databases">
        <authorList>
            <person name="Varghese N."/>
            <person name="Submissions S."/>
        </authorList>
    </citation>
    <scope>NUCLEOTIDE SEQUENCE [LARGE SCALE GENOMIC DNA]</scope>
    <source>
        <strain evidence="4">DSM 8987</strain>
    </source>
</reference>
<protein>
    <submittedName>
        <fullName evidence="3">Uncharacterized protein</fullName>
    </submittedName>
</protein>
<evidence type="ECO:0000313" key="4">
    <source>
        <dbReference type="Proteomes" id="UP000243205"/>
    </source>
</evidence>
<keyword evidence="4" id="KW-1185">Reference proteome</keyword>
<name>A0A1G7ECC3_9BACT</name>
<dbReference type="Proteomes" id="UP000243205">
    <property type="component" value="Unassembled WGS sequence"/>
</dbReference>
<feature type="transmembrane region" description="Helical" evidence="2">
    <location>
        <begin position="74"/>
        <end position="92"/>
    </location>
</feature>
<sequence>MNPSEQHFVSCQRCGRQIEEQCAIEEDGLLLCGDCVVAQTKREVDQAEAASTKLRQQQREQQLREIRRQQGQRAVLLLLLALAGLLLAQWVTHSNRPEPVASQKFVPTENLTTTQAFLVLALHQYRQDHAEHLPERLDQLVPRYLTEDYRPILPRFRYQPLATGGYHLELAAIPADDREEPVADEPARGEAQ</sequence>
<keyword evidence="2" id="KW-0812">Transmembrane</keyword>
<evidence type="ECO:0000256" key="1">
    <source>
        <dbReference type="SAM" id="Coils"/>
    </source>
</evidence>
<keyword evidence="2" id="KW-0472">Membrane</keyword>
<dbReference type="EMBL" id="FNAQ01000019">
    <property type="protein sequence ID" value="SDE61055.1"/>
    <property type="molecule type" value="Genomic_DNA"/>
</dbReference>
<keyword evidence="1" id="KW-0175">Coiled coil</keyword>
<dbReference type="STRING" id="57664.SAMN05661003_11920"/>
<accession>A0A1G7ECC3</accession>
<dbReference type="OrthoDB" id="9807874at2"/>
<gene>
    <name evidence="3" type="ORF">SAMN05661003_11920</name>
</gene>
<keyword evidence="2" id="KW-1133">Transmembrane helix</keyword>
<evidence type="ECO:0000313" key="3">
    <source>
        <dbReference type="EMBL" id="SDE61055.1"/>
    </source>
</evidence>
<dbReference type="RefSeq" id="WP_092080204.1">
    <property type="nucleotide sequence ID" value="NZ_CALFZY010000009.1"/>
</dbReference>